<organism evidence="1 2">
    <name type="scientific">Microbulbifer marinus</name>
    <dbReference type="NCBI Taxonomy" id="658218"/>
    <lineage>
        <taxon>Bacteria</taxon>
        <taxon>Pseudomonadati</taxon>
        <taxon>Pseudomonadota</taxon>
        <taxon>Gammaproteobacteria</taxon>
        <taxon>Cellvibrionales</taxon>
        <taxon>Microbulbiferaceae</taxon>
        <taxon>Microbulbifer</taxon>
    </lineage>
</organism>
<evidence type="ECO:0000313" key="2">
    <source>
        <dbReference type="Proteomes" id="UP000198658"/>
    </source>
</evidence>
<dbReference type="OrthoDB" id="5730557at2"/>
<accession>A0A1H3Z4U6</accession>
<gene>
    <name evidence="1" type="ORF">SAMN05216562_2191</name>
</gene>
<evidence type="ECO:0000313" key="1">
    <source>
        <dbReference type="EMBL" id="SEA18706.1"/>
    </source>
</evidence>
<dbReference type="EMBL" id="FNQO01000002">
    <property type="protein sequence ID" value="SEA18706.1"/>
    <property type="molecule type" value="Genomic_DNA"/>
</dbReference>
<proteinExistence type="predicted"/>
<protein>
    <submittedName>
        <fullName evidence="1">Uncharacterized protein</fullName>
    </submittedName>
</protein>
<reference evidence="2" key="1">
    <citation type="submission" date="2016-10" db="EMBL/GenBank/DDBJ databases">
        <authorList>
            <person name="Varghese N."/>
            <person name="Submissions S."/>
        </authorList>
    </citation>
    <scope>NUCLEOTIDE SEQUENCE [LARGE SCALE GENOMIC DNA]</scope>
    <source>
        <strain evidence="2">CGMCC 1.10657</strain>
    </source>
</reference>
<dbReference type="STRING" id="658218.SAMN05216562_2191"/>
<dbReference type="Proteomes" id="UP000198658">
    <property type="component" value="Unassembled WGS sequence"/>
</dbReference>
<dbReference type="AlphaFoldDB" id="A0A1H3Z4U6"/>
<dbReference type="RefSeq" id="WP_091388128.1">
    <property type="nucleotide sequence ID" value="NZ_FNQO01000002.1"/>
</dbReference>
<keyword evidence="2" id="KW-1185">Reference proteome</keyword>
<name>A0A1H3Z4U6_9GAMM</name>
<sequence>MKKITLLALVLAGTIAGLFGLDYYRDLHTQQREQTAHLLASCVNHGLLTLFRLQANDWRARPDFYRLQQQKLEETVAQLPQQLLEGEPFSEWREGVAICDRLTRLSNIQHATIFRPLASFATREMSDSRTFKDRDALRRRQRVINRLKSSAEAADRYLDDLRADVRNLINGSELSPQSRERALQQIDAEVLDYYRQGNFSRRQVDAHLQRVARYYQLLADNPRGYSVRGGSLFFYDRKLQREVEELYRAILQGEGLFYASWRQIVQRQQVPVPGG</sequence>